<dbReference type="InterPro" id="IPR037238">
    <property type="entry name" value="YbiA-like_sf"/>
</dbReference>
<dbReference type="SUPFAM" id="SSF143990">
    <property type="entry name" value="YbiA-like"/>
    <property type="match status" value="1"/>
</dbReference>
<dbReference type="InterPro" id="IPR012816">
    <property type="entry name" value="NADAR"/>
</dbReference>
<evidence type="ECO:0000256" key="1">
    <source>
        <dbReference type="ARBA" id="ARBA00000022"/>
    </source>
</evidence>
<reference evidence="4 5" key="1">
    <citation type="submission" date="2016-10" db="EMBL/GenBank/DDBJ databases">
        <authorList>
            <person name="de Groot N.N."/>
        </authorList>
    </citation>
    <scope>NUCLEOTIDE SEQUENCE [LARGE SCALE GENOMIC DNA]</scope>
    <source>
        <strain evidence="4 5">CGMCC 1.9109</strain>
    </source>
</reference>
<evidence type="ECO:0000313" key="4">
    <source>
        <dbReference type="EMBL" id="SDE04417.1"/>
    </source>
</evidence>
<proteinExistence type="predicted"/>
<organism evidence="4 5">
    <name type="scientific">Kordiimonas lacus</name>
    <dbReference type="NCBI Taxonomy" id="637679"/>
    <lineage>
        <taxon>Bacteria</taxon>
        <taxon>Pseudomonadati</taxon>
        <taxon>Pseudomonadota</taxon>
        <taxon>Alphaproteobacteria</taxon>
        <taxon>Kordiimonadales</taxon>
        <taxon>Kordiimonadaceae</taxon>
        <taxon>Kordiimonas</taxon>
    </lineage>
</organism>
<evidence type="ECO:0000256" key="2">
    <source>
        <dbReference type="ARBA" id="ARBA00000751"/>
    </source>
</evidence>
<dbReference type="AlphaFoldDB" id="A0A1G6ZQB5"/>
<comment type="catalytic activity">
    <reaction evidence="1">
        <text>5-amino-6-(5-phospho-D-ribosylamino)uracil + H2O = 5,6-diaminouracil + D-ribose 5-phosphate</text>
        <dbReference type="Rhea" id="RHEA:55020"/>
        <dbReference type="ChEBI" id="CHEBI:15377"/>
        <dbReference type="ChEBI" id="CHEBI:46252"/>
        <dbReference type="ChEBI" id="CHEBI:58453"/>
        <dbReference type="ChEBI" id="CHEBI:78346"/>
    </reaction>
</comment>
<dbReference type="Pfam" id="PF08719">
    <property type="entry name" value="NADAR"/>
    <property type="match status" value="1"/>
</dbReference>
<feature type="domain" description="NADAR" evidence="3">
    <location>
        <begin position="21"/>
        <end position="179"/>
    </location>
</feature>
<evidence type="ECO:0000313" key="5">
    <source>
        <dbReference type="Proteomes" id="UP000183685"/>
    </source>
</evidence>
<accession>A0A1G6ZQB5</accession>
<name>A0A1G6ZQB5_9PROT</name>
<dbReference type="NCBIfam" id="TIGR02464">
    <property type="entry name" value="ribofla_fusion"/>
    <property type="match status" value="1"/>
</dbReference>
<evidence type="ECO:0000259" key="3">
    <source>
        <dbReference type="Pfam" id="PF08719"/>
    </source>
</evidence>
<keyword evidence="5" id="KW-1185">Reference proteome</keyword>
<protein>
    <recommendedName>
        <fullName evidence="3">NADAR domain-containing protein</fullName>
    </recommendedName>
</protein>
<dbReference type="OrthoDB" id="512700at2"/>
<dbReference type="Gene3D" id="1.10.357.40">
    <property type="entry name" value="YbiA-like"/>
    <property type="match status" value="1"/>
</dbReference>
<dbReference type="RefSeq" id="WP_068304673.1">
    <property type="nucleotide sequence ID" value="NZ_FNAK01000004.1"/>
</dbReference>
<dbReference type="STRING" id="637679.GCA_001550055_01959"/>
<dbReference type="CDD" id="cd15457">
    <property type="entry name" value="NADAR"/>
    <property type="match status" value="1"/>
</dbReference>
<gene>
    <name evidence="4" type="ORF">SAMN04488071_1897</name>
</gene>
<sequence length="184" mass="21105">MIYSVEELIKFSNKRKCKYVFFWGHKSNADHTTKACFSQWFPCGFQGESGENYRSAEHYMMVQKAKLFGNDEMAAKILQCSIPAKAKAYGRMIEPFDQSIWDQNKFDIVVEGNLLKFSQNESLKEFLLNTKDRVLVEASPVDRIWGNGLTADHEHAENPNLWKGQNLLGFALMKVRDLLKGAAE</sequence>
<comment type="catalytic activity">
    <reaction evidence="2">
        <text>2,5-diamino-6-hydroxy-4-(5-phosphoribosylamino)-pyrimidine + H2O = 2,5,6-triamino-4-hydroxypyrimidine + D-ribose 5-phosphate</text>
        <dbReference type="Rhea" id="RHEA:23436"/>
        <dbReference type="ChEBI" id="CHEBI:15377"/>
        <dbReference type="ChEBI" id="CHEBI:58614"/>
        <dbReference type="ChEBI" id="CHEBI:78346"/>
        <dbReference type="ChEBI" id="CHEBI:137796"/>
    </reaction>
</comment>
<dbReference type="Proteomes" id="UP000183685">
    <property type="component" value="Unassembled WGS sequence"/>
</dbReference>
<dbReference type="EMBL" id="FNAK01000004">
    <property type="protein sequence ID" value="SDE04417.1"/>
    <property type="molecule type" value="Genomic_DNA"/>
</dbReference>